<dbReference type="EMBL" id="UYRR01021626">
    <property type="protein sequence ID" value="VDK31081.1"/>
    <property type="molecule type" value="Genomic_DNA"/>
</dbReference>
<reference evidence="1 2" key="2">
    <citation type="submission" date="2018-11" db="EMBL/GenBank/DDBJ databases">
        <authorList>
            <consortium name="Pathogen Informatics"/>
        </authorList>
    </citation>
    <scope>NUCLEOTIDE SEQUENCE [LARGE SCALE GENOMIC DNA]</scope>
</reference>
<reference evidence="3" key="1">
    <citation type="submission" date="2017-02" db="UniProtKB">
        <authorList>
            <consortium name="WormBaseParasite"/>
        </authorList>
    </citation>
    <scope>IDENTIFICATION</scope>
</reference>
<name>A0A0M3JLB9_ANISI</name>
<dbReference type="Proteomes" id="UP000267096">
    <property type="component" value="Unassembled WGS sequence"/>
</dbReference>
<evidence type="ECO:0000313" key="3">
    <source>
        <dbReference type="WBParaSite" id="ASIM_0000845001-mRNA-1"/>
    </source>
</evidence>
<protein>
    <submittedName>
        <fullName evidence="3">Phosphoribosylformylglycinamidine synthase</fullName>
    </submittedName>
</protein>
<accession>A0A0M3JLB9</accession>
<dbReference type="AlphaFoldDB" id="A0A0M3JLB9"/>
<gene>
    <name evidence="1" type="ORF">ASIM_LOCUS8207</name>
</gene>
<proteinExistence type="predicted"/>
<organism evidence="3">
    <name type="scientific">Anisakis simplex</name>
    <name type="common">Herring worm</name>
    <dbReference type="NCBI Taxonomy" id="6269"/>
    <lineage>
        <taxon>Eukaryota</taxon>
        <taxon>Metazoa</taxon>
        <taxon>Ecdysozoa</taxon>
        <taxon>Nematoda</taxon>
        <taxon>Chromadorea</taxon>
        <taxon>Rhabditida</taxon>
        <taxon>Spirurina</taxon>
        <taxon>Ascaridomorpha</taxon>
        <taxon>Ascaridoidea</taxon>
        <taxon>Anisakidae</taxon>
        <taxon>Anisakis</taxon>
        <taxon>Anisakis simplex complex</taxon>
    </lineage>
</organism>
<evidence type="ECO:0000313" key="2">
    <source>
        <dbReference type="Proteomes" id="UP000267096"/>
    </source>
</evidence>
<sequence length="46" mass="5425">MINLRYYDDGCVGMTLDETTLTDDVRDILYVFGYPDKTTVRFETMH</sequence>
<keyword evidence="2" id="KW-1185">Reference proteome</keyword>
<dbReference type="WBParaSite" id="ASIM_0000845001-mRNA-1">
    <property type="protein sequence ID" value="ASIM_0000845001-mRNA-1"/>
    <property type="gene ID" value="ASIM_0000845001"/>
</dbReference>
<evidence type="ECO:0000313" key="1">
    <source>
        <dbReference type="EMBL" id="VDK31081.1"/>
    </source>
</evidence>